<gene>
    <name evidence="4" type="ORF">PUND_09124</name>
</gene>
<evidence type="ECO:0000313" key="4">
    <source>
        <dbReference type="EMBL" id="ERG61261.1"/>
    </source>
</evidence>
<dbReference type="Gene3D" id="3.40.50.360">
    <property type="match status" value="1"/>
</dbReference>
<protein>
    <submittedName>
        <fullName evidence="4">Chromate reductase</fullName>
    </submittedName>
</protein>
<keyword evidence="2" id="KW-0285">Flavoprotein</keyword>
<comment type="caution">
    <text evidence="4">The sequence shown here is derived from an EMBL/GenBank/DDBJ whole genome shotgun (WGS) entry which is preliminary data.</text>
</comment>
<feature type="domain" description="NADPH-dependent FMN reductase-like" evidence="3">
    <location>
        <begin position="6"/>
        <end position="151"/>
    </location>
</feature>
<dbReference type="Proteomes" id="UP000016534">
    <property type="component" value="Unassembled WGS sequence"/>
</dbReference>
<evidence type="ECO:0000256" key="2">
    <source>
        <dbReference type="ARBA" id="ARBA00022643"/>
    </source>
</evidence>
<comment type="cofactor">
    <cofactor evidence="1">
        <name>FMN</name>
        <dbReference type="ChEBI" id="CHEBI:58210"/>
    </cofactor>
</comment>
<keyword evidence="2" id="KW-0288">FMN</keyword>
<dbReference type="InterPro" id="IPR005025">
    <property type="entry name" value="FMN_Rdtase-like_dom"/>
</dbReference>
<sequence length="185" mass="20389">MSTDTHIVAFSGSLRTSSYNTAAIKAASHLLPENCSLEILDISNLPLYNQEQDGANAPQEVIALAQKVTNADAILFATPEYNYSVPGVLKNAIDWLSRQQPQPFAGKPAAMMSASMSILGGARAQYHLRQIMIYLDVHFVNKPEVMIAGAHEKFNDKGELTDELTRDFIKQLVDSLLSWSHKLKS</sequence>
<dbReference type="EMBL" id="AHCF02000017">
    <property type="protein sequence ID" value="ERG61261.1"/>
    <property type="molecule type" value="Genomic_DNA"/>
</dbReference>
<dbReference type="InterPro" id="IPR029039">
    <property type="entry name" value="Flavoprotein-like_sf"/>
</dbReference>
<name>A0ABN0NI89_9GAMM</name>
<evidence type="ECO:0000259" key="3">
    <source>
        <dbReference type="Pfam" id="PF03358"/>
    </source>
</evidence>
<dbReference type="InterPro" id="IPR050712">
    <property type="entry name" value="NAD(P)H-dep_reductase"/>
</dbReference>
<evidence type="ECO:0000256" key="1">
    <source>
        <dbReference type="ARBA" id="ARBA00001917"/>
    </source>
</evidence>
<dbReference type="Pfam" id="PF03358">
    <property type="entry name" value="FMN_red"/>
    <property type="match status" value="1"/>
</dbReference>
<reference evidence="4" key="1">
    <citation type="journal article" date="2012" name="J. Bacteriol.">
        <title>Genome sequences of type strains of seven species of the marine bacterium Pseudoalteromonas.</title>
        <authorList>
            <person name="Xie B.B."/>
            <person name="Shu Y.L."/>
            <person name="Qin Q.L."/>
            <person name="Rong J.C."/>
            <person name="Zhang X.Y."/>
            <person name="Chen X.L."/>
            <person name="Shi M."/>
            <person name="He H.L."/>
            <person name="Zhou B.C."/>
            <person name="Zhang Y.Z."/>
        </authorList>
    </citation>
    <scope>NUCLEOTIDE SEQUENCE [LARGE SCALE GENOMIC DNA]</scope>
    <source>
        <strain evidence="4">NCIMB 2128</strain>
    </source>
</reference>
<dbReference type="PANTHER" id="PTHR30543">
    <property type="entry name" value="CHROMATE REDUCTASE"/>
    <property type="match status" value="1"/>
</dbReference>
<reference evidence="4" key="2">
    <citation type="submission" date="2013-04" db="EMBL/GenBank/DDBJ databases">
        <title>Genome sequence of Pseudoalteromonas undina.</title>
        <authorList>
            <person name="Xie B.-B."/>
            <person name="Rong J.-C."/>
            <person name="Qin Q.-L."/>
            <person name="Shu Y.-L."/>
            <person name="Zhang Y.-Z."/>
        </authorList>
    </citation>
    <scope>NUCLEOTIDE SEQUENCE</scope>
    <source>
        <strain evidence="4">NCIMB 2128</strain>
    </source>
</reference>
<organism evidence="4 5">
    <name type="scientific">Pseudoalteromonas undina</name>
    <dbReference type="NCBI Taxonomy" id="43660"/>
    <lineage>
        <taxon>Bacteria</taxon>
        <taxon>Pseudomonadati</taxon>
        <taxon>Pseudomonadota</taxon>
        <taxon>Gammaproteobacteria</taxon>
        <taxon>Alteromonadales</taxon>
        <taxon>Pseudoalteromonadaceae</taxon>
        <taxon>Pseudoalteromonas</taxon>
    </lineage>
</organism>
<dbReference type="PANTHER" id="PTHR30543:SF21">
    <property type="entry name" value="NAD(P)H-DEPENDENT FMN REDUCTASE LOT6"/>
    <property type="match status" value="1"/>
</dbReference>
<keyword evidence="5" id="KW-1185">Reference proteome</keyword>
<evidence type="ECO:0000313" key="5">
    <source>
        <dbReference type="Proteomes" id="UP000016534"/>
    </source>
</evidence>
<proteinExistence type="predicted"/>
<dbReference type="SUPFAM" id="SSF52218">
    <property type="entry name" value="Flavoproteins"/>
    <property type="match status" value="1"/>
</dbReference>
<accession>A0ABN0NI89</accession>